<dbReference type="PANTHER" id="PTHR11058:SF9">
    <property type="entry name" value="NADH-UBIQUINONE OXIDOREDUCTASE CHAIN 3"/>
    <property type="match status" value="1"/>
</dbReference>
<name>M9NTZ0_9GLOM</name>
<keyword evidence="4 9" id="KW-0813">Transport</keyword>
<keyword evidence="9" id="KW-1278">Translocase</keyword>
<keyword evidence="7 9" id="KW-0472">Membrane</keyword>
<dbReference type="Pfam" id="PF03161">
    <property type="entry name" value="LAGLIDADG_2"/>
    <property type="match status" value="1"/>
</dbReference>
<keyword evidence="9" id="KW-0679">Respiratory chain</keyword>
<comment type="function">
    <text evidence="9">Core subunit of the mitochondrial membrane respiratory chain NADH dehydrogenase (Complex I) which catalyzes electron transfer from NADH through the respiratory chain, using ubiquinone as an electron acceptor. Essential for the catalytic activity of complex I.</text>
</comment>
<reference evidence="13" key="1">
    <citation type="journal article" date="2013" name="PLoS ONE">
        <title>Rapid Mitochondrial Genome Evolution through Invasion of Mobile Elements in Two Closely Related Species of Arbuscular Mycorrhizal Fungi.</title>
        <authorList>
            <person name="Beaudet D."/>
            <person name="Nadimi M."/>
            <person name="Iffis B."/>
            <person name="Hijri M."/>
        </authorList>
    </citation>
    <scope>NUCLEOTIDE SEQUENCE</scope>
    <source>
        <strain evidence="13">DAOM229456</strain>
    </source>
</reference>
<dbReference type="GO" id="GO:0008137">
    <property type="term" value="F:NADH dehydrogenase (ubiquinone) activity"/>
    <property type="evidence" value="ECO:0007669"/>
    <property type="project" value="UniProtKB-UniRule"/>
</dbReference>
<dbReference type="SUPFAM" id="SSF55608">
    <property type="entry name" value="Homing endonucleases"/>
    <property type="match status" value="1"/>
</dbReference>
<feature type="transmembrane region" description="Helical" evidence="9">
    <location>
        <begin position="48"/>
        <end position="72"/>
    </location>
</feature>
<feature type="signal peptide" evidence="11">
    <location>
        <begin position="1"/>
        <end position="24"/>
    </location>
</feature>
<dbReference type="EMBL" id="JX065416">
    <property type="protein sequence ID" value="AFN06110.1"/>
    <property type="molecule type" value="Genomic_DNA"/>
</dbReference>
<evidence type="ECO:0000256" key="8">
    <source>
        <dbReference type="ARBA" id="ARBA00049551"/>
    </source>
</evidence>
<evidence type="ECO:0000256" key="11">
    <source>
        <dbReference type="SAM" id="SignalP"/>
    </source>
</evidence>
<keyword evidence="9" id="KW-0249">Electron transport</keyword>
<evidence type="ECO:0000256" key="3">
    <source>
        <dbReference type="ARBA" id="ARBA00021007"/>
    </source>
</evidence>
<accession>M9NTZ0</accession>
<evidence type="ECO:0000313" key="13">
    <source>
        <dbReference type="EMBL" id="AFN06110.1"/>
    </source>
</evidence>
<feature type="domain" description="Homing endonuclease LAGLIDADG" evidence="12">
    <location>
        <begin position="179"/>
        <end position="353"/>
    </location>
</feature>
<keyword evidence="9" id="KW-0520">NAD</keyword>
<comment type="catalytic activity">
    <reaction evidence="8 9">
        <text>a ubiquinone + NADH + 5 H(+)(in) = a ubiquinol + NAD(+) + 4 H(+)(out)</text>
        <dbReference type="Rhea" id="RHEA:29091"/>
        <dbReference type="Rhea" id="RHEA-COMP:9565"/>
        <dbReference type="Rhea" id="RHEA-COMP:9566"/>
        <dbReference type="ChEBI" id="CHEBI:15378"/>
        <dbReference type="ChEBI" id="CHEBI:16389"/>
        <dbReference type="ChEBI" id="CHEBI:17976"/>
        <dbReference type="ChEBI" id="CHEBI:57540"/>
        <dbReference type="ChEBI" id="CHEBI:57945"/>
        <dbReference type="EC" id="7.1.1.2"/>
    </reaction>
</comment>
<evidence type="ECO:0000256" key="5">
    <source>
        <dbReference type="ARBA" id="ARBA00022692"/>
    </source>
</evidence>
<dbReference type="Pfam" id="PF00507">
    <property type="entry name" value="Oxidored_q4"/>
    <property type="match status" value="1"/>
</dbReference>
<evidence type="ECO:0000256" key="2">
    <source>
        <dbReference type="ARBA" id="ARBA00008472"/>
    </source>
</evidence>
<dbReference type="InterPro" id="IPR004860">
    <property type="entry name" value="LAGLIDADG_dom"/>
</dbReference>
<dbReference type="Gene3D" id="1.20.58.1610">
    <property type="entry name" value="NADH:ubiquinone/plastoquinone oxidoreductase, chain 3"/>
    <property type="match status" value="1"/>
</dbReference>
<evidence type="ECO:0000256" key="1">
    <source>
        <dbReference type="ARBA" id="ARBA00004370"/>
    </source>
</evidence>
<dbReference type="InterPro" id="IPR000440">
    <property type="entry name" value="NADH_UbQ/plastoQ_OxRdtase_su3"/>
</dbReference>
<keyword evidence="9" id="KW-0830">Ubiquinone</keyword>
<evidence type="ECO:0000256" key="7">
    <source>
        <dbReference type="ARBA" id="ARBA00023136"/>
    </source>
</evidence>
<dbReference type="GO" id="GO:0030964">
    <property type="term" value="C:NADH dehydrogenase complex"/>
    <property type="evidence" value="ECO:0007669"/>
    <property type="project" value="TreeGrafter"/>
</dbReference>
<protein>
    <recommendedName>
        <fullName evidence="3 9">NADH-ubiquinone oxidoreductase chain 3</fullName>
        <ecNumber evidence="9">7.1.1.2</ecNumber>
    </recommendedName>
</protein>
<gene>
    <name evidence="13" type="primary">nad3</name>
</gene>
<dbReference type="PANTHER" id="PTHR11058">
    <property type="entry name" value="NADH-UBIQUINONE OXIDOREDUCTASE CHAIN 3"/>
    <property type="match status" value="1"/>
</dbReference>
<feature type="region of interest" description="Disordered" evidence="10">
    <location>
        <begin position="116"/>
        <end position="155"/>
    </location>
</feature>
<comment type="subcellular location">
    <subcellularLocation>
        <location evidence="1">Membrane</location>
    </subcellularLocation>
    <subcellularLocation>
        <location evidence="9">Mitochondrion membrane</location>
        <topology evidence="9">Multi-pass membrane protein</topology>
    </subcellularLocation>
</comment>
<evidence type="ECO:0000259" key="12">
    <source>
        <dbReference type="Pfam" id="PF03161"/>
    </source>
</evidence>
<organism evidence="13">
    <name type="scientific">Glomus sp. DAOM 229456</name>
    <dbReference type="NCBI Taxonomy" id="1264587"/>
    <lineage>
        <taxon>Eukaryota</taxon>
        <taxon>Fungi</taxon>
        <taxon>Fungi incertae sedis</taxon>
        <taxon>Mucoromycota</taxon>
        <taxon>Glomeromycotina</taxon>
        <taxon>Glomeromycetes</taxon>
        <taxon>Glomerales</taxon>
        <taxon>Glomeraceae</taxon>
        <taxon>Glomus</taxon>
    </lineage>
</organism>
<geneLocation type="mitochondrion" evidence="13"/>
<feature type="transmembrane region" description="Helical" evidence="9">
    <location>
        <begin position="84"/>
        <end position="109"/>
    </location>
</feature>
<evidence type="ECO:0000256" key="10">
    <source>
        <dbReference type="SAM" id="MobiDB-lite"/>
    </source>
</evidence>
<keyword evidence="11" id="KW-0732">Signal</keyword>
<dbReference type="GO" id="GO:0031966">
    <property type="term" value="C:mitochondrial membrane"/>
    <property type="evidence" value="ECO:0007669"/>
    <property type="project" value="UniProtKB-SubCell"/>
</dbReference>
<dbReference type="EC" id="7.1.1.2" evidence="9"/>
<feature type="chain" id="PRO_5004101699" description="NADH-ubiquinone oxidoreductase chain 3" evidence="11">
    <location>
        <begin position="25"/>
        <end position="413"/>
    </location>
</feature>
<keyword evidence="6 9" id="KW-1133">Transmembrane helix</keyword>
<feature type="compositionally biased region" description="Low complexity" evidence="10">
    <location>
        <begin position="116"/>
        <end position="130"/>
    </location>
</feature>
<sequence length="413" mass="46962">MLVFFLLFVPLFVLILLGVNMLVATNNPDSAKMAPYECGMPPASDARHKFQISFFLVAILFLVFDLEILFLYPLVVSLYYISSFGFWIAMVFILLLTVGFIAELASGALDYAKHSTNTSSSPSQKTPQPKGKLPIGVRSYSTLSSPDDLSDGKRKRDKGNIKYTFQYRINQTLTPFLAEVLIGLLLGDGCMQAPISKIGGHRLTIRHSMSQYDYLLHLHDLFEAFVVKPPHISSNLDKRTGVTYHWCNLHTLSFLCFAPYRALFYNDLRIKIIPSNLKEILTPVGLAYWIMDDGVFHKSSGGFYLSTNSFTLAEVELLVEVLTNNFYLDCKSHKCGIKDQRVIFIPSSQSNKLRALVQPYFHNSLLYKLGLKWLRNIIPLPSCCILISYIFLWFLGCNGLHSSSYYWFCLRTR</sequence>
<evidence type="ECO:0000256" key="9">
    <source>
        <dbReference type="RuleBase" id="RU003640"/>
    </source>
</evidence>
<dbReference type="AlphaFoldDB" id="M9NTZ0"/>
<evidence type="ECO:0000256" key="6">
    <source>
        <dbReference type="ARBA" id="ARBA00022989"/>
    </source>
</evidence>
<dbReference type="GO" id="GO:0004519">
    <property type="term" value="F:endonuclease activity"/>
    <property type="evidence" value="ECO:0007669"/>
    <property type="project" value="InterPro"/>
</dbReference>
<proteinExistence type="inferred from homology"/>
<keyword evidence="9 13" id="KW-0496">Mitochondrion</keyword>
<comment type="similarity">
    <text evidence="2 9">Belongs to the complex I subunit 3 family.</text>
</comment>
<keyword evidence="5 9" id="KW-0812">Transmembrane</keyword>
<dbReference type="Gene3D" id="3.10.28.10">
    <property type="entry name" value="Homing endonucleases"/>
    <property type="match status" value="2"/>
</dbReference>
<dbReference type="InterPro" id="IPR027434">
    <property type="entry name" value="Homing_endonucl"/>
</dbReference>
<evidence type="ECO:0000256" key="4">
    <source>
        <dbReference type="ARBA" id="ARBA00022448"/>
    </source>
</evidence>
<dbReference type="InterPro" id="IPR038430">
    <property type="entry name" value="NDAH_ubi_oxred_su3_sf"/>
</dbReference>